<dbReference type="Proteomes" id="UP000095607">
    <property type="component" value="Chromosome"/>
</dbReference>
<reference evidence="1 2" key="1">
    <citation type="submission" date="2016-09" db="EMBL/GenBank/DDBJ databases">
        <title>Complete genome sequence of Deltia acidovorans CM13 isolated from murine proximal colonic tissue.</title>
        <authorList>
            <person name="Saffarian A."/>
        </authorList>
    </citation>
    <scope>NUCLEOTIDE SEQUENCE [LARGE SCALE GENOMIC DNA]</scope>
    <source>
        <strain evidence="1 2">CM13</strain>
    </source>
</reference>
<dbReference type="EMBL" id="CP017420">
    <property type="protein sequence ID" value="AOV05747.1"/>
    <property type="molecule type" value="Genomic_DNA"/>
</dbReference>
<protein>
    <submittedName>
        <fullName evidence="1">Uncharacterized protein</fullName>
    </submittedName>
</protein>
<organism evidence="1 2">
    <name type="scientific">Delftia tsuruhatensis</name>
    <dbReference type="NCBI Taxonomy" id="180282"/>
    <lineage>
        <taxon>Bacteria</taxon>
        <taxon>Pseudomonadati</taxon>
        <taxon>Pseudomonadota</taxon>
        <taxon>Betaproteobacteria</taxon>
        <taxon>Burkholderiales</taxon>
        <taxon>Comamonadaceae</taxon>
        <taxon>Delftia</taxon>
    </lineage>
</organism>
<evidence type="ECO:0000313" key="1">
    <source>
        <dbReference type="EMBL" id="AOV05747.1"/>
    </source>
</evidence>
<sequence length="115" mass="12076">MLQHKAGLHHGVVAGAVGVGHHAQHSATVRGVGGVSCDQFARAIAGHNAVAADGHRADLDNGGSAGRPWLTLAARRPLLRHSQDLDLLDLLDQHRVLGLLGQDLDLVHDQHVSHG</sequence>
<keyword evidence="2" id="KW-1185">Reference proteome</keyword>
<evidence type="ECO:0000313" key="2">
    <source>
        <dbReference type="Proteomes" id="UP000095607"/>
    </source>
</evidence>
<name>A0ABM6EDZ1_9BURK</name>
<proteinExistence type="predicted"/>
<gene>
    <name evidence="1" type="ORF">BI380_32755</name>
</gene>
<accession>A0ABM6EDZ1</accession>